<dbReference type="Gene3D" id="1.20.120.450">
    <property type="entry name" value="dinb family like domain"/>
    <property type="match status" value="1"/>
</dbReference>
<evidence type="ECO:0000259" key="1">
    <source>
        <dbReference type="Pfam" id="PF11716"/>
    </source>
</evidence>
<dbReference type="SUPFAM" id="SSF109854">
    <property type="entry name" value="DinB/YfiT-like putative metalloenzymes"/>
    <property type="match status" value="1"/>
</dbReference>
<dbReference type="RefSeq" id="WP_188777404.1">
    <property type="nucleotide sequence ID" value="NZ_BMKQ01000001.1"/>
</dbReference>
<dbReference type="AlphaFoldDB" id="A0A917EYF4"/>
<evidence type="ECO:0000313" key="2">
    <source>
        <dbReference type="EMBL" id="GGF32093.1"/>
    </source>
</evidence>
<dbReference type="Pfam" id="PF11716">
    <property type="entry name" value="MDMPI_N"/>
    <property type="match status" value="1"/>
</dbReference>
<name>A0A917EYF4_9ACTN</name>
<protein>
    <recommendedName>
        <fullName evidence="1">Mycothiol-dependent maleylpyruvate isomerase metal-binding domain-containing protein</fullName>
    </recommendedName>
</protein>
<dbReference type="Proteomes" id="UP000649179">
    <property type="component" value="Unassembled WGS sequence"/>
</dbReference>
<reference evidence="2" key="2">
    <citation type="submission" date="2020-09" db="EMBL/GenBank/DDBJ databases">
        <authorList>
            <person name="Sun Q."/>
            <person name="Zhou Y."/>
        </authorList>
    </citation>
    <scope>NUCLEOTIDE SEQUENCE</scope>
    <source>
        <strain evidence="2">CGMCC 1.16067</strain>
    </source>
</reference>
<feature type="domain" description="Mycothiol-dependent maleylpyruvate isomerase metal-binding" evidence="1">
    <location>
        <begin position="16"/>
        <end position="67"/>
    </location>
</feature>
<dbReference type="InterPro" id="IPR034660">
    <property type="entry name" value="DinB/YfiT-like"/>
</dbReference>
<reference evidence="2" key="1">
    <citation type="journal article" date="2014" name="Int. J. Syst. Evol. Microbiol.">
        <title>Complete genome sequence of Corynebacterium casei LMG S-19264T (=DSM 44701T), isolated from a smear-ripened cheese.</title>
        <authorList>
            <consortium name="US DOE Joint Genome Institute (JGI-PGF)"/>
            <person name="Walter F."/>
            <person name="Albersmeier A."/>
            <person name="Kalinowski J."/>
            <person name="Ruckert C."/>
        </authorList>
    </citation>
    <scope>NUCLEOTIDE SEQUENCE</scope>
    <source>
        <strain evidence="2">CGMCC 1.16067</strain>
    </source>
</reference>
<dbReference type="InterPro" id="IPR024344">
    <property type="entry name" value="MDMPI_metal-binding"/>
</dbReference>
<dbReference type="NCBIfam" id="TIGR03083">
    <property type="entry name" value="maleylpyruvate isomerase family mycothiol-dependent enzyme"/>
    <property type="match status" value="1"/>
</dbReference>
<keyword evidence="3" id="KW-1185">Reference proteome</keyword>
<sequence>MTPEAILSATTAMRLETADWLDTLSDDQLDHPSLCAGWRVREVAGHLAQAGAVSVPAMFVQVARSGFNPHRANTAFARRFGADRPQDLIRTHAEKKLDLPFVGVHGQFVDLQVHGADMRVPLDAAWVPPVGYAAEALRFLEGGAIGFAPRKRVAGLRVEATDADVAWGSGAALRGTSYDLVLALCGRRHALSGLEGPGTDVIAAALAP</sequence>
<dbReference type="EMBL" id="BMKQ01000001">
    <property type="protein sequence ID" value="GGF32093.1"/>
    <property type="molecule type" value="Genomic_DNA"/>
</dbReference>
<proteinExistence type="predicted"/>
<dbReference type="InterPro" id="IPR017517">
    <property type="entry name" value="Maleyloyr_isom"/>
</dbReference>
<evidence type="ECO:0000313" key="3">
    <source>
        <dbReference type="Proteomes" id="UP000649179"/>
    </source>
</evidence>
<organism evidence="2 3">
    <name type="scientific">Marmoricola endophyticus</name>
    <dbReference type="NCBI Taxonomy" id="2040280"/>
    <lineage>
        <taxon>Bacteria</taxon>
        <taxon>Bacillati</taxon>
        <taxon>Actinomycetota</taxon>
        <taxon>Actinomycetes</taxon>
        <taxon>Propionibacteriales</taxon>
        <taxon>Nocardioidaceae</taxon>
        <taxon>Marmoricola</taxon>
    </lineage>
</organism>
<accession>A0A917EYF4</accession>
<comment type="caution">
    <text evidence="2">The sequence shown here is derived from an EMBL/GenBank/DDBJ whole genome shotgun (WGS) entry which is preliminary data.</text>
</comment>
<gene>
    <name evidence="2" type="ORF">GCM10011519_01870</name>
</gene>
<dbReference type="GO" id="GO:0046872">
    <property type="term" value="F:metal ion binding"/>
    <property type="evidence" value="ECO:0007669"/>
    <property type="project" value="InterPro"/>
</dbReference>